<keyword evidence="5 8" id="KW-1133">Transmembrane helix</keyword>
<feature type="domain" description="PAC" evidence="10">
    <location>
        <begin position="495"/>
        <end position="546"/>
    </location>
</feature>
<accession>A0ABY7TJ77</accession>
<evidence type="ECO:0000256" key="8">
    <source>
        <dbReference type="SAM" id="Phobius"/>
    </source>
</evidence>
<keyword evidence="6 8" id="KW-0472">Membrane</keyword>
<feature type="transmembrane region" description="Helical" evidence="8">
    <location>
        <begin position="221"/>
        <end position="243"/>
    </location>
</feature>
<dbReference type="Pfam" id="PF08447">
    <property type="entry name" value="PAS_3"/>
    <property type="match status" value="1"/>
</dbReference>
<comment type="catalytic activity">
    <reaction evidence="7">
        <text>2 GTP = 3',3'-c-di-GMP + 2 diphosphate</text>
        <dbReference type="Rhea" id="RHEA:24898"/>
        <dbReference type="ChEBI" id="CHEBI:33019"/>
        <dbReference type="ChEBI" id="CHEBI:37565"/>
        <dbReference type="ChEBI" id="CHEBI:58805"/>
        <dbReference type="EC" id="2.7.7.65"/>
    </reaction>
</comment>
<gene>
    <name evidence="12" type="ORF">PQ455_14185</name>
</gene>
<dbReference type="SUPFAM" id="SSF55073">
    <property type="entry name" value="Nucleotide cyclase"/>
    <property type="match status" value="1"/>
</dbReference>
<evidence type="ECO:0000256" key="7">
    <source>
        <dbReference type="ARBA" id="ARBA00034247"/>
    </source>
</evidence>
<dbReference type="Pfam" id="PF00989">
    <property type="entry name" value="PAS"/>
    <property type="match status" value="1"/>
</dbReference>
<dbReference type="SMART" id="SM00091">
    <property type="entry name" value="PAS"/>
    <property type="match status" value="2"/>
</dbReference>
<dbReference type="InterPro" id="IPR001610">
    <property type="entry name" value="PAC"/>
</dbReference>
<dbReference type="Pfam" id="PF00990">
    <property type="entry name" value="GGDEF"/>
    <property type="match status" value="1"/>
</dbReference>
<feature type="domain" description="PAS" evidence="9">
    <location>
        <begin position="293"/>
        <end position="352"/>
    </location>
</feature>
<keyword evidence="12" id="KW-0808">Transferase</keyword>
<dbReference type="SMART" id="SM00267">
    <property type="entry name" value="GGDEF"/>
    <property type="match status" value="1"/>
</dbReference>
<dbReference type="Gene3D" id="3.30.450.20">
    <property type="entry name" value="PAS domain"/>
    <property type="match status" value="2"/>
</dbReference>
<keyword evidence="4 8" id="KW-0812">Transmembrane</keyword>
<evidence type="ECO:0000313" key="13">
    <source>
        <dbReference type="Proteomes" id="UP001220395"/>
    </source>
</evidence>
<feature type="transmembrane region" description="Helical" evidence="8">
    <location>
        <begin position="7"/>
        <end position="27"/>
    </location>
</feature>
<dbReference type="InterPro" id="IPR043128">
    <property type="entry name" value="Rev_trsase/Diguanyl_cyclase"/>
</dbReference>
<keyword evidence="3" id="KW-1003">Cell membrane</keyword>
<dbReference type="NCBIfam" id="TIGR00229">
    <property type="entry name" value="sensory_box"/>
    <property type="match status" value="2"/>
</dbReference>
<dbReference type="Gene3D" id="3.30.70.270">
    <property type="match status" value="1"/>
</dbReference>
<feature type="transmembrane region" description="Helical" evidence="8">
    <location>
        <begin position="116"/>
        <end position="138"/>
    </location>
</feature>
<evidence type="ECO:0000256" key="6">
    <source>
        <dbReference type="ARBA" id="ARBA00023136"/>
    </source>
</evidence>
<dbReference type="EC" id="2.7.7.65" evidence="2"/>
<evidence type="ECO:0000259" key="11">
    <source>
        <dbReference type="PROSITE" id="PS50887"/>
    </source>
</evidence>
<dbReference type="InterPro" id="IPR050469">
    <property type="entry name" value="Diguanylate_Cyclase"/>
</dbReference>
<dbReference type="CDD" id="cd01949">
    <property type="entry name" value="GGDEF"/>
    <property type="match status" value="1"/>
</dbReference>
<keyword evidence="12" id="KW-0548">Nucleotidyltransferase</keyword>
<evidence type="ECO:0000256" key="2">
    <source>
        <dbReference type="ARBA" id="ARBA00012528"/>
    </source>
</evidence>
<feature type="transmembrane region" description="Helical" evidence="8">
    <location>
        <begin position="264"/>
        <end position="282"/>
    </location>
</feature>
<dbReference type="PANTHER" id="PTHR45138:SF9">
    <property type="entry name" value="DIGUANYLATE CYCLASE DGCM-RELATED"/>
    <property type="match status" value="1"/>
</dbReference>
<evidence type="ECO:0000256" key="5">
    <source>
        <dbReference type="ARBA" id="ARBA00022989"/>
    </source>
</evidence>
<dbReference type="GO" id="GO:0052621">
    <property type="term" value="F:diguanylate cyclase activity"/>
    <property type="evidence" value="ECO:0007669"/>
    <property type="project" value="UniProtKB-EC"/>
</dbReference>
<dbReference type="InterPro" id="IPR029787">
    <property type="entry name" value="Nucleotide_cyclase"/>
</dbReference>
<evidence type="ECO:0000313" key="12">
    <source>
        <dbReference type="EMBL" id="WCT72777.1"/>
    </source>
</evidence>
<dbReference type="PROSITE" id="PS50113">
    <property type="entry name" value="PAC"/>
    <property type="match status" value="2"/>
</dbReference>
<evidence type="ECO:0000259" key="10">
    <source>
        <dbReference type="PROSITE" id="PS50113"/>
    </source>
</evidence>
<feature type="transmembrane region" description="Helical" evidence="8">
    <location>
        <begin position="144"/>
        <end position="169"/>
    </location>
</feature>
<sequence length="722" mass="77531">MARFTPFAGPMAAAWLYYATALFALLIPVSNDGMTLVWTSNGILIGVVLVADRARRRALLLAGAVGSLAANVQAAGVGLPLSALFTAANLIETIAAVAILDRLFGRRPDFTNMRHIWAFGAVAIVSAVLGASVASLGVPEREFWTSWFLTDALGILIMAPFTVSALTYMARGAQRRLTRDAVEATLMLLFVTAATIASFGQSGLPMLFVPMAALAIATYRLGAFGTVTGLMLIVVIGSIYTALGSGPIATIRADDLVRSVYCQFYVVCCFLATVPMAAKFAAERKLADRLAVSDRAHRNIIDRNSDVIFESDRRGRLTFLNPAWTELTGRPVRDSLGTPAFAFVHIDDQARVFDAEALLRAGKIDELMLEVRLPAVRGAQRWVQIRASLVPSEDGNRQGLFGTVREISDRIRAEQAVAESERRYRLLAENASDTIFCLNDVRGMTYVSPSIEALMGLTAAAAAQPDSGLFAAHPDDAPIVKASLRRLRSGAADREVISFRVRHAIGHWLWIEMSARAARNPVGEIEVIGVARDVSARKQVEEDAIAARMAAEAAARAAMVEADTDELTGLANRRAFLRQLAREIDLSREFGKPLSLAIFDVDHFKKVNDTYGHTVGDVVLRQVAQAALGAVRTGDVVGRIGGEEFAVLMPGAEADHAVTVGERLRLAVAATTTADAEIPTVTVSIGVAAHDGRINSQGLIARADQALYSAKFAGRDQLHLAA</sequence>
<organism evidence="12 13">
    <name type="scientific">Sphingomonas naphthae</name>
    <dbReference type="NCBI Taxonomy" id="1813468"/>
    <lineage>
        <taxon>Bacteria</taxon>
        <taxon>Pseudomonadati</taxon>
        <taxon>Pseudomonadota</taxon>
        <taxon>Alphaproteobacteria</taxon>
        <taxon>Sphingomonadales</taxon>
        <taxon>Sphingomonadaceae</taxon>
        <taxon>Sphingomonas</taxon>
    </lineage>
</organism>
<evidence type="ECO:0000256" key="4">
    <source>
        <dbReference type="ARBA" id="ARBA00022692"/>
    </source>
</evidence>
<dbReference type="PANTHER" id="PTHR45138">
    <property type="entry name" value="REGULATORY COMPONENTS OF SENSORY TRANSDUCTION SYSTEM"/>
    <property type="match status" value="1"/>
</dbReference>
<dbReference type="InterPro" id="IPR000014">
    <property type="entry name" value="PAS"/>
</dbReference>
<dbReference type="InterPro" id="IPR000160">
    <property type="entry name" value="GGDEF_dom"/>
</dbReference>
<dbReference type="Proteomes" id="UP001220395">
    <property type="component" value="Chromosome"/>
</dbReference>
<feature type="transmembrane region" description="Helical" evidence="8">
    <location>
        <begin position="83"/>
        <end position="104"/>
    </location>
</feature>
<dbReference type="EMBL" id="CP117411">
    <property type="protein sequence ID" value="WCT72777.1"/>
    <property type="molecule type" value="Genomic_DNA"/>
</dbReference>
<protein>
    <recommendedName>
        <fullName evidence="2">diguanylate cyclase</fullName>
        <ecNumber evidence="2">2.7.7.65</ecNumber>
    </recommendedName>
</protein>
<dbReference type="SMART" id="SM00086">
    <property type="entry name" value="PAC"/>
    <property type="match status" value="2"/>
</dbReference>
<feature type="transmembrane region" description="Helical" evidence="8">
    <location>
        <begin position="181"/>
        <end position="201"/>
    </location>
</feature>
<evidence type="ECO:0000256" key="3">
    <source>
        <dbReference type="ARBA" id="ARBA00022475"/>
    </source>
</evidence>
<dbReference type="PROSITE" id="PS50887">
    <property type="entry name" value="GGDEF"/>
    <property type="match status" value="1"/>
</dbReference>
<evidence type="ECO:0000259" key="9">
    <source>
        <dbReference type="PROSITE" id="PS50112"/>
    </source>
</evidence>
<feature type="transmembrane region" description="Helical" evidence="8">
    <location>
        <begin position="33"/>
        <end position="51"/>
    </location>
</feature>
<dbReference type="NCBIfam" id="TIGR00254">
    <property type="entry name" value="GGDEF"/>
    <property type="match status" value="1"/>
</dbReference>
<dbReference type="InterPro" id="IPR035965">
    <property type="entry name" value="PAS-like_dom_sf"/>
</dbReference>
<feature type="domain" description="GGDEF" evidence="11">
    <location>
        <begin position="592"/>
        <end position="722"/>
    </location>
</feature>
<dbReference type="SUPFAM" id="SSF55785">
    <property type="entry name" value="PYP-like sensor domain (PAS domain)"/>
    <property type="match status" value="2"/>
</dbReference>
<name>A0ABY7TJ77_9SPHN</name>
<dbReference type="InterPro" id="IPR013655">
    <property type="entry name" value="PAS_fold_3"/>
</dbReference>
<dbReference type="RefSeq" id="WP_273686747.1">
    <property type="nucleotide sequence ID" value="NZ_CP117411.1"/>
</dbReference>
<feature type="domain" description="PAS" evidence="9">
    <location>
        <begin position="420"/>
        <end position="491"/>
    </location>
</feature>
<dbReference type="CDD" id="cd00130">
    <property type="entry name" value="PAS"/>
    <property type="match status" value="2"/>
</dbReference>
<keyword evidence="13" id="KW-1185">Reference proteome</keyword>
<comment type="subcellular location">
    <subcellularLocation>
        <location evidence="1">Cell membrane</location>
        <topology evidence="1">Multi-pass membrane protein</topology>
    </subcellularLocation>
</comment>
<dbReference type="InterPro" id="IPR007895">
    <property type="entry name" value="MASE1"/>
</dbReference>
<evidence type="ECO:0000256" key="1">
    <source>
        <dbReference type="ARBA" id="ARBA00004651"/>
    </source>
</evidence>
<dbReference type="InterPro" id="IPR000700">
    <property type="entry name" value="PAS-assoc_C"/>
</dbReference>
<proteinExistence type="predicted"/>
<reference evidence="12 13" key="1">
    <citation type="submission" date="2023-02" db="EMBL/GenBank/DDBJ databases">
        <title>Genome sequence of Sphingomonas naphthae.</title>
        <authorList>
            <person name="Kim S."/>
            <person name="Heo J."/>
            <person name="Kwon S.-W."/>
        </authorList>
    </citation>
    <scope>NUCLEOTIDE SEQUENCE [LARGE SCALE GENOMIC DNA]</scope>
    <source>
        <strain evidence="12 13">KACC 18716</strain>
    </source>
</reference>
<dbReference type="Pfam" id="PF05231">
    <property type="entry name" value="MASE1"/>
    <property type="match status" value="1"/>
</dbReference>
<dbReference type="PROSITE" id="PS50112">
    <property type="entry name" value="PAS"/>
    <property type="match status" value="2"/>
</dbReference>
<dbReference type="InterPro" id="IPR013767">
    <property type="entry name" value="PAS_fold"/>
</dbReference>
<feature type="transmembrane region" description="Helical" evidence="8">
    <location>
        <begin position="58"/>
        <end position="77"/>
    </location>
</feature>
<feature type="domain" description="PAC" evidence="10">
    <location>
        <begin position="367"/>
        <end position="419"/>
    </location>
</feature>